<dbReference type="PANTHER" id="PTHR32487:SF0">
    <property type="entry name" value="3-OXO-DELTA(4,5)-STEROID 5-BETA-REDUCTASE"/>
    <property type="match status" value="1"/>
</dbReference>
<dbReference type="CDD" id="cd08948">
    <property type="entry name" value="5beta-POR_like_SDR_a"/>
    <property type="match status" value="2"/>
</dbReference>
<organism evidence="4 5">
    <name type="scientific">Cannabis sativa</name>
    <name type="common">Hemp</name>
    <name type="synonym">Marijuana</name>
    <dbReference type="NCBI Taxonomy" id="3483"/>
    <lineage>
        <taxon>Eukaryota</taxon>
        <taxon>Viridiplantae</taxon>
        <taxon>Streptophyta</taxon>
        <taxon>Embryophyta</taxon>
        <taxon>Tracheophyta</taxon>
        <taxon>Spermatophyta</taxon>
        <taxon>Magnoliopsida</taxon>
        <taxon>eudicotyledons</taxon>
        <taxon>Gunneridae</taxon>
        <taxon>Pentapetalae</taxon>
        <taxon>rosids</taxon>
        <taxon>fabids</taxon>
        <taxon>Rosales</taxon>
        <taxon>Cannabaceae</taxon>
        <taxon>Cannabis</taxon>
    </lineage>
</organism>
<dbReference type="Gene3D" id="3.40.50.720">
    <property type="entry name" value="NAD(P)-binding Rossmann-like Domain"/>
    <property type="match status" value="2"/>
</dbReference>
<dbReference type="PANTHER" id="PTHR32487">
    <property type="entry name" value="3-OXO-DELTA(4,5)-STEROID 5-BETA-REDUCTASE"/>
    <property type="match status" value="1"/>
</dbReference>
<evidence type="ECO:0000256" key="2">
    <source>
        <dbReference type="ARBA" id="ARBA00023002"/>
    </source>
</evidence>
<dbReference type="Proteomes" id="UP000583929">
    <property type="component" value="Unassembled WGS sequence"/>
</dbReference>
<keyword evidence="5" id="KW-1185">Reference proteome</keyword>
<feature type="domain" description="PRISE-like Rossmann-fold" evidence="3">
    <location>
        <begin position="501"/>
        <end position="752"/>
    </location>
</feature>
<accession>A0A7J6GJ71</accession>
<dbReference type="GO" id="GO:0006629">
    <property type="term" value="P:lipid metabolic process"/>
    <property type="evidence" value="ECO:0007669"/>
    <property type="project" value="UniProtKB-ARBA"/>
</dbReference>
<feature type="domain" description="PRISE-like Rossmann-fold" evidence="3">
    <location>
        <begin position="97"/>
        <end position="398"/>
    </location>
</feature>
<evidence type="ECO:0000259" key="3">
    <source>
        <dbReference type="Pfam" id="PF22917"/>
    </source>
</evidence>
<proteinExistence type="predicted"/>
<dbReference type="InterPro" id="IPR036291">
    <property type="entry name" value="NAD(P)-bd_dom_sf"/>
</dbReference>
<name>A0A7J6GJ71_CANSA</name>
<dbReference type="AlphaFoldDB" id="A0A7J6GJ71"/>
<dbReference type="InterPro" id="IPR055222">
    <property type="entry name" value="PRISE-like_Rossmann-fold"/>
</dbReference>
<reference evidence="4 5" key="1">
    <citation type="journal article" date="2020" name="bioRxiv">
        <title>Sequence and annotation of 42 cannabis genomes reveals extensive copy number variation in cannabinoid synthesis and pathogen resistance genes.</title>
        <authorList>
            <person name="Mckernan K.J."/>
            <person name="Helbert Y."/>
            <person name="Kane L.T."/>
            <person name="Ebling H."/>
            <person name="Zhang L."/>
            <person name="Liu B."/>
            <person name="Eaton Z."/>
            <person name="Mclaughlin S."/>
            <person name="Kingan S."/>
            <person name="Baybayan P."/>
            <person name="Concepcion G."/>
            <person name="Jordan M."/>
            <person name="Riva A."/>
            <person name="Barbazuk W."/>
            <person name="Harkins T."/>
        </authorList>
    </citation>
    <scope>NUCLEOTIDE SEQUENCE [LARGE SCALE GENOMIC DNA]</scope>
    <source>
        <strain evidence="5">cv. Jamaican Lion 4</strain>
        <tissue evidence="4">Leaf</tissue>
    </source>
</reference>
<dbReference type="FunFam" id="3.40.50.720:FF:000808">
    <property type="entry name" value="Iridoid synthase"/>
    <property type="match status" value="1"/>
</dbReference>
<protein>
    <recommendedName>
        <fullName evidence="3">PRISE-like Rossmann-fold domain-containing protein</fullName>
    </recommendedName>
</protein>
<gene>
    <name evidence="4" type="ORF">G4B88_011332</name>
</gene>
<dbReference type="EMBL" id="JAATIQ010000101">
    <property type="protein sequence ID" value="KAF4382380.1"/>
    <property type="molecule type" value="Genomic_DNA"/>
</dbReference>
<evidence type="ECO:0000256" key="1">
    <source>
        <dbReference type="ARBA" id="ARBA00022857"/>
    </source>
</evidence>
<dbReference type="GO" id="GO:0016627">
    <property type="term" value="F:oxidoreductase activity, acting on the CH-CH group of donors"/>
    <property type="evidence" value="ECO:0007669"/>
    <property type="project" value="UniProtKB-ARBA"/>
</dbReference>
<keyword evidence="2" id="KW-0560">Oxidoreductase</keyword>
<comment type="caution">
    <text evidence="4">The sequence shown here is derived from an EMBL/GenBank/DDBJ whole genome shotgun (WGS) entry which is preliminary data.</text>
</comment>
<sequence length="804" mass="91914">MAMSNWLWARGIGSSKAKARIQIIEDHSSPPEYQSVALVVGVTGIVGNSLAEILPLSDTPGGPWKVYGVARRPRPSWNGDHPIHYIQCDITDPNQTHDKLSILTDITHIFYVTWSSRPTEIENCDVNGRMLKNVLDAVIPHAPNLQHVCLQTGRKHYAGPFKLWGKISPINESPFHEGLPRLKLLNFYYTLEDTLMAEVKRKEGLTWSVHRPGPIFGFSPYSLINVINGLCVYAVICKHEGKPLKFPGNRVGWESYWSASDAELIAEQEIWAAVDPNVKNEAFNCSNGDVLRWKHLWKVLGEKFEVEYEEFEEGDDDVLIPRLEERMKDKGEVWDEIVRKNGLVETKLEEIGCWWLVDIQVRFESCLDSMNKSKEYGFLGFRDSTKTFVSWIDKMKAYNYIICFVVKQKDNGELVVGTRNKRCKEKWFPFHVQKRVNNYQNVALVVGVTGIVGNSLAEILPLSDTPGGPWKVYGVARRPQPTWNADHPIHYIQCDVTDPNQTRDKLSKLSDITHIFYVTWTNKPTELENCDSNGRMLKNVLEAVIPHAPNLQHVCLQTGLKHYIGSFEFLDKVRPHETPFHEDLPRLVTPNFYYTQEDILMAEVEKKEGLTWSVHRPGLIFGFSPYSLMNVISGLCAYAAMCKHEDKPLKFLGTRAAWDSSWDASDADLIAEHQIWAAVDPNAKNQAFNCSNGDIIKWKHMWKVLAEQFDVEYEEFEDDDGDGDSRLRLVEEMKDKSEVWDEIVRQNGLVPTKFEDVGCWWFVVAYFGYSETEKIVTSSSSKTLTSMDISREAVKLIDVYTGHE</sequence>
<keyword evidence="1" id="KW-0521">NADP</keyword>
<dbReference type="SUPFAM" id="SSF51735">
    <property type="entry name" value="NAD(P)-binding Rossmann-fold domains"/>
    <property type="match status" value="2"/>
</dbReference>
<evidence type="ECO:0000313" key="5">
    <source>
        <dbReference type="Proteomes" id="UP000583929"/>
    </source>
</evidence>
<evidence type="ECO:0000313" key="4">
    <source>
        <dbReference type="EMBL" id="KAF4382380.1"/>
    </source>
</evidence>
<dbReference type="Pfam" id="PF22917">
    <property type="entry name" value="PRISE"/>
    <property type="match status" value="2"/>
</dbReference>